<dbReference type="AlphaFoldDB" id="A0A8H4PV46"/>
<name>A0A8H4PV46_9HYPO</name>
<dbReference type="Proteomes" id="UP000557566">
    <property type="component" value="Unassembled WGS sequence"/>
</dbReference>
<reference evidence="1 2" key="1">
    <citation type="journal article" date="2020" name="Genome Biol. Evol.">
        <title>A new high-quality draft genome assembly of the Chinese cordyceps Ophiocordyceps sinensis.</title>
        <authorList>
            <person name="Shu R."/>
            <person name="Zhang J."/>
            <person name="Meng Q."/>
            <person name="Zhang H."/>
            <person name="Zhou G."/>
            <person name="Li M."/>
            <person name="Wu P."/>
            <person name="Zhao Y."/>
            <person name="Chen C."/>
            <person name="Qin Q."/>
        </authorList>
    </citation>
    <scope>NUCLEOTIDE SEQUENCE [LARGE SCALE GENOMIC DNA]</scope>
    <source>
        <strain evidence="1 2">IOZ07</strain>
    </source>
</reference>
<evidence type="ECO:0000313" key="1">
    <source>
        <dbReference type="EMBL" id="KAF4511027.1"/>
    </source>
</evidence>
<gene>
    <name evidence="1" type="ORF">G6O67_002865</name>
</gene>
<accession>A0A8H4PV46</accession>
<evidence type="ECO:0000313" key="2">
    <source>
        <dbReference type="Proteomes" id="UP000557566"/>
    </source>
</evidence>
<sequence length="76" mass="8474">MHLFGHVYQHAVVHDILLRDLIDRYPSSDVSRHPHCHSPYHQGVWLSDIKLGGSSSQFRGDVNVTNSGTGHFPSLG</sequence>
<protein>
    <submittedName>
        <fullName evidence="1">Uncharacterized protein</fullName>
    </submittedName>
</protein>
<dbReference type="EMBL" id="JAAVMX010000003">
    <property type="protein sequence ID" value="KAF4511027.1"/>
    <property type="molecule type" value="Genomic_DNA"/>
</dbReference>
<keyword evidence="2" id="KW-1185">Reference proteome</keyword>
<comment type="caution">
    <text evidence="1">The sequence shown here is derived from an EMBL/GenBank/DDBJ whole genome shotgun (WGS) entry which is preliminary data.</text>
</comment>
<organism evidence="1 2">
    <name type="scientific">Ophiocordyceps sinensis</name>
    <dbReference type="NCBI Taxonomy" id="72228"/>
    <lineage>
        <taxon>Eukaryota</taxon>
        <taxon>Fungi</taxon>
        <taxon>Dikarya</taxon>
        <taxon>Ascomycota</taxon>
        <taxon>Pezizomycotina</taxon>
        <taxon>Sordariomycetes</taxon>
        <taxon>Hypocreomycetidae</taxon>
        <taxon>Hypocreales</taxon>
        <taxon>Ophiocordycipitaceae</taxon>
        <taxon>Ophiocordyceps</taxon>
    </lineage>
</organism>
<proteinExistence type="predicted"/>